<evidence type="ECO:0000313" key="1">
    <source>
        <dbReference type="EMBL" id="MBS9524330.1"/>
    </source>
</evidence>
<dbReference type="Proteomes" id="UP001319104">
    <property type="component" value="Unassembled WGS sequence"/>
</dbReference>
<keyword evidence="2" id="KW-1185">Reference proteome</keyword>
<name>A0AAP2G4B7_9BACT</name>
<accession>A0AAP2G4B7</accession>
<dbReference type="EMBL" id="JAHCMY010000004">
    <property type="protein sequence ID" value="MBS9524330.1"/>
    <property type="molecule type" value="Genomic_DNA"/>
</dbReference>
<dbReference type="RefSeq" id="WP_213945187.1">
    <property type="nucleotide sequence ID" value="NZ_JAHCMY010000004.1"/>
</dbReference>
<evidence type="ECO:0008006" key="3">
    <source>
        <dbReference type="Google" id="ProtNLM"/>
    </source>
</evidence>
<reference evidence="1 2" key="1">
    <citation type="submission" date="2021-05" db="EMBL/GenBank/DDBJ databases">
        <authorList>
            <person name="Zhang Z.D."/>
            <person name="Osman G."/>
        </authorList>
    </citation>
    <scope>NUCLEOTIDE SEQUENCE [LARGE SCALE GENOMIC DNA]</scope>
    <source>
        <strain evidence="1 2">KCTC 32217</strain>
    </source>
</reference>
<gene>
    <name evidence="1" type="ORF">KI659_09910</name>
</gene>
<comment type="caution">
    <text evidence="1">The sequence shown here is derived from an EMBL/GenBank/DDBJ whole genome shotgun (WGS) entry which is preliminary data.</text>
</comment>
<dbReference type="AlphaFoldDB" id="A0AAP2G4B7"/>
<proteinExistence type="predicted"/>
<evidence type="ECO:0000313" key="2">
    <source>
        <dbReference type="Proteomes" id="UP001319104"/>
    </source>
</evidence>
<organism evidence="1 2">
    <name type="scientific">Litoribacter ruber</name>
    <dbReference type="NCBI Taxonomy" id="702568"/>
    <lineage>
        <taxon>Bacteria</taxon>
        <taxon>Pseudomonadati</taxon>
        <taxon>Bacteroidota</taxon>
        <taxon>Cytophagia</taxon>
        <taxon>Cytophagales</taxon>
        <taxon>Cyclobacteriaceae</taxon>
        <taxon>Litoribacter</taxon>
    </lineage>
</organism>
<sequence length="141" mass="16774">MEERIEHLLEKYWEGESSLEEEKELRNLLQQANGYEQEKAFFGELNLLQEEHTENLTYPAKKSSSWEWLKFAAVLVVFLSVTALVFQFQKYQERQEEALAYAQVMEAFALINENMNKGTKKLDVMEEFRYLGTTRELFEED</sequence>
<protein>
    <recommendedName>
        <fullName evidence="3">Anti-sigma factor</fullName>
    </recommendedName>
</protein>